<comment type="caution">
    <text evidence="5">The sequence shown here is derived from an EMBL/GenBank/DDBJ whole genome shotgun (WGS) entry which is preliminary data.</text>
</comment>
<evidence type="ECO:0000256" key="2">
    <source>
        <dbReference type="SAM" id="MobiDB-lite"/>
    </source>
</evidence>
<evidence type="ECO:0000313" key="5">
    <source>
        <dbReference type="EMBL" id="RGZ80349.1"/>
    </source>
</evidence>
<dbReference type="CDD" id="cd00838">
    <property type="entry name" value="MPP_superfamily"/>
    <property type="match status" value="1"/>
</dbReference>
<dbReference type="GO" id="GO:0046872">
    <property type="term" value="F:metal ion binding"/>
    <property type="evidence" value="ECO:0007669"/>
    <property type="project" value="InterPro"/>
</dbReference>
<dbReference type="SUPFAM" id="SSF49373">
    <property type="entry name" value="Invasin/intimin cell-adhesion fragments"/>
    <property type="match status" value="1"/>
</dbReference>
<dbReference type="Pfam" id="PF02368">
    <property type="entry name" value="Big_2"/>
    <property type="match status" value="1"/>
</dbReference>
<dbReference type="InterPro" id="IPR004843">
    <property type="entry name" value="Calcineurin-like_PHP"/>
</dbReference>
<dbReference type="PANTHER" id="PTHR40446">
    <property type="entry name" value="N-ACETYLGLUCOSAMINE-1-PHOSPHODIESTER ALPHA-N-ACETYLGLUCOSAMINIDASE"/>
    <property type="match status" value="1"/>
</dbReference>
<sequence length="2014" mass="219949">MKKARVIAAMLLAVLLAFPGMMAVQAAEWNSEFKQYKKTNYNIVDGVTESTVYMRNEDNDNVIAHMATVKAKGDATFKASYGKYYEKGSTKASRKAKASNWNDNWNMMTTTAQAAAYEVAGDTEGSVVLAVNGDYYNMSNGCPLGSVICEGNTDLHPDNQEPYFAVLKDGSFVIRDADVPKTDVQEAICGPFRLIKDGRIMEELFYGDATAMPRHSIGIKENGDVVICEIDGRQEKSVGATLYQIAKYLKDQGCVDAIYLDGGGSATFATKREGTDELKIQNSPSDGSERTVSSALLLVYNGSSDGKFDHASVTPVNEVYTPGSDVQFKAIGVDKSGGSAPLPEDVTWQLSENSKQYGTIDEKTGKFTANETATEEHTVTAEVVSSGKVVGQSSISIATPDEFKFTNDNINLDYEAKSNLGIHVYSKGRDLNYKTGDLVWEVADETAGKMDGDTFTAAKNNDKGDLSVKTIITVKSKWNADINSKVTVGIGMKPVVVMDGGDNDGLKYGNIPSALAEAGGGTVVGYDRGEVTDDTDLMVLHYADLIDPDNYIWSGRAAKVSAEQVSDDNGKVRFGKHALKLNYDFTNITSTEGACVGFSKDKVIEGSPTAVGIWVYAPEGTPNLWLRLRCKEAGSNSTRTLNFTQEDKAAASTDGTKGGINWTGWKYLTCDLAEAGVKTPITLPAGETFRVMCIPKQENGEYVGMGTLVCTKDDSGKVSEVKKVGLSKGYIYLDNLQFIYGNDSADTDNPMVTSVKGGAGSLEEISSDGKTVFDSNKLNFDIRFDDVQNKYTSGVDLAYVYIDGKNMEENSGYHCELNDGMIQLNELQLANGTHSLKVLVRDKNGNEATATRTFEVKGDNKGLTSISVDKDGDEAYLGTSYNLKLTSNKLEDVKEVAATIKVNKETPVEDVTFEDAYKDSTWNYNEEKEQLTIKATRKDAATASGEGTIAQIKVKVPGTLGKTSYVTYKVEEGTVTYVEDKDSSVINTFATSSTSVPVKATYTVKPETIIVGRKSGQITVKDKDGNPAADVEVYQVVEGEEDKSLGKTDKNGILSTDAFCNAVQKFTIYAKGKEGYSFRVNGQSVKAQGDESGKPYNLIATATTDPATEKAFSWMSYPEDADKKAIVQYAKKAAYDEKKEAAFQNFTGKVKLVDYSGSSDENNNFANYVNTATVTGLETGTEYAYRVGDGTNWSDVSTFKTKKTKENTKFFIIGDTQAEGADLTRLNAIADKVSSSYDFGIQVGDSLESPGLYSGWTGILDAFTKFKSTDVVHVIGNHETYNGDDKAEHANIIYNTPNDKYYSVTYGNVYVATIAYSSDNAQMKEAAEWLAKDAAASDAQWKILTMHQPPYYTNPQGSSEYINEVIPPAVDKGGIDFVFSGHDHSFARTFPLTDRKVASDAKEDVAETTYAGKGAVYYICGSTGEKSYGVTDNKDFHFAKATQDYENGIYLSVDATEDKCVITAYDGDSVYDEFTKVNGCYNKDTKKFEHEFTTYSNGMVICEKCGVRENVETEKFNGLVKDEKSGKSMFFVDGKAQTGLVAYAEDSMYFDEDGLAVTGTLKLGDVEYRFEDGIYKSCSDKDAAEVEFGYCGNKANDVNGKNLIYAYHKGSEILNIAKNPDVKNASGEMNDWAAIRDIPWQTHQYTIKTVKIGEGITNVGNTFIRTNVNPAAAQLKDLEPELTTVELPSTLKKIGTAAFYHATKLKKVTIPESVTSIEKQAFVYCKNLEITMSGSKVPEVASNAFSKCGKKAVLNIPNTEVWKDAIKNKKIVFPGIIKYIGENGNVEKEDKPSEDTTEKPGTTATKPETVPAVSKNALYAKVKVNNKKLYFSWNKISGTSGYDIYVSKCGKSGGKLVSAKNLKKSVRTGNNAMITIKKAVGKKNIKKQLSYKAVVKAYQMRAGKKVYVKTSEQMHFVLKNNKTYTNVKAVQVSKKSITLKKGKKAKLTAFASKENRKKKLLKNSHVKTIRWYFSDSKIVKVKSSGIIKAKKKGFCKIYAISANGIKKVITIIVK</sequence>
<feature type="region of interest" description="Disordered" evidence="2">
    <location>
        <begin position="1787"/>
        <end position="1808"/>
    </location>
</feature>
<evidence type="ECO:0000256" key="3">
    <source>
        <dbReference type="SAM" id="SignalP"/>
    </source>
</evidence>
<dbReference type="InterPro" id="IPR029052">
    <property type="entry name" value="Metallo-depent_PP-like"/>
</dbReference>
<reference evidence="5 6" key="1">
    <citation type="submission" date="2018-08" db="EMBL/GenBank/DDBJ databases">
        <title>A genome reference for cultivated species of the human gut microbiota.</title>
        <authorList>
            <person name="Zou Y."/>
            <person name="Xue W."/>
            <person name="Luo G."/>
        </authorList>
    </citation>
    <scope>NUCLEOTIDE SEQUENCE [LARGE SCALE GENOMIC DNA]</scope>
    <source>
        <strain evidence="5 6">AM48-23BH</strain>
    </source>
</reference>
<dbReference type="Pfam" id="PF13306">
    <property type="entry name" value="LRR_5"/>
    <property type="match status" value="1"/>
</dbReference>
<feature type="compositionally biased region" description="Basic and acidic residues" evidence="2">
    <location>
        <begin position="1787"/>
        <end position="1798"/>
    </location>
</feature>
<dbReference type="Gene3D" id="2.60.40.380">
    <property type="entry name" value="Purple acid phosphatase-like, N-terminal"/>
    <property type="match status" value="1"/>
</dbReference>
<gene>
    <name evidence="5" type="ORF">DW972_11605</name>
</gene>
<protein>
    <recommendedName>
        <fullName evidence="4">BIG2 domain-containing protein</fullName>
    </recommendedName>
</protein>
<evidence type="ECO:0000256" key="1">
    <source>
        <dbReference type="ARBA" id="ARBA00022729"/>
    </source>
</evidence>
<accession>A0A413PUU3</accession>
<organism evidence="5 6">
    <name type="scientific">Anaerobutyricum hallii</name>
    <dbReference type="NCBI Taxonomy" id="39488"/>
    <lineage>
        <taxon>Bacteria</taxon>
        <taxon>Bacillati</taxon>
        <taxon>Bacillota</taxon>
        <taxon>Clostridia</taxon>
        <taxon>Lachnospirales</taxon>
        <taxon>Lachnospiraceae</taxon>
        <taxon>Anaerobutyricum</taxon>
    </lineage>
</organism>
<name>A0A413PUU3_9FIRM</name>
<feature type="signal peptide" evidence="3">
    <location>
        <begin position="1"/>
        <end position="26"/>
    </location>
</feature>
<dbReference type="Gene3D" id="3.80.10.10">
    <property type="entry name" value="Ribonuclease Inhibitor"/>
    <property type="match status" value="1"/>
</dbReference>
<dbReference type="InterPro" id="IPR008963">
    <property type="entry name" value="Purple_acid_Pase-like_N"/>
</dbReference>
<proteinExistence type="predicted"/>
<dbReference type="InterPro" id="IPR015914">
    <property type="entry name" value="PAPs_N"/>
</dbReference>
<dbReference type="SMART" id="SM00635">
    <property type="entry name" value="BID_2"/>
    <property type="match status" value="2"/>
</dbReference>
<feature type="domain" description="BIG2" evidence="4">
    <location>
        <begin position="307"/>
        <end position="396"/>
    </location>
</feature>
<dbReference type="PANTHER" id="PTHR40446:SF2">
    <property type="entry name" value="N-ACETYLGLUCOSAMINE-1-PHOSPHODIESTER ALPHA-N-ACETYLGLUCOSAMINIDASE"/>
    <property type="match status" value="1"/>
</dbReference>
<feature type="domain" description="BIG2" evidence="4">
    <location>
        <begin position="1926"/>
        <end position="2011"/>
    </location>
</feature>
<dbReference type="InterPro" id="IPR032675">
    <property type="entry name" value="LRR_dom_sf"/>
</dbReference>
<feature type="chain" id="PRO_5019079279" description="BIG2 domain-containing protein" evidence="3">
    <location>
        <begin position="27"/>
        <end position="2014"/>
    </location>
</feature>
<dbReference type="Pfam" id="PF00149">
    <property type="entry name" value="Metallophos"/>
    <property type="match status" value="1"/>
</dbReference>
<dbReference type="SUPFAM" id="SSF56300">
    <property type="entry name" value="Metallo-dependent phosphatases"/>
    <property type="match status" value="1"/>
</dbReference>
<dbReference type="Gene3D" id="2.60.40.1080">
    <property type="match status" value="1"/>
</dbReference>
<dbReference type="RefSeq" id="WP_118329609.1">
    <property type="nucleotide sequence ID" value="NZ_JAQEEK010000036.1"/>
</dbReference>
<dbReference type="Pfam" id="PF09992">
    <property type="entry name" value="NAGPA"/>
    <property type="match status" value="1"/>
</dbReference>
<keyword evidence="1 3" id="KW-0732">Signal</keyword>
<dbReference type="InterPro" id="IPR003343">
    <property type="entry name" value="Big_2"/>
</dbReference>
<evidence type="ECO:0000259" key="4">
    <source>
        <dbReference type="SMART" id="SM00635"/>
    </source>
</evidence>
<dbReference type="InterPro" id="IPR018711">
    <property type="entry name" value="NAGPA"/>
</dbReference>
<evidence type="ECO:0000313" key="6">
    <source>
        <dbReference type="Proteomes" id="UP000286561"/>
    </source>
</evidence>
<dbReference type="Gene3D" id="3.60.21.10">
    <property type="match status" value="1"/>
</dbReference>
<dbReference type="Proteomes" id="UP000286561">
    <property type="component" value="Unassembled WGS sequence"/>
</dbReference>
<dbReference type="Pfam" id="PF16656">
    <property type="entry name" value="Pur_ac_phosph_N"/>
    <property type="match status" value="1"/>
</dbReference>
<dbReference type="SUPFAM" id="SSF49363">
    <property type="entry name" value="Purple acid phosphatase, N-terminal domain"/>
    <property type="match status" value="1"/>
</dbReference>
<dbReference type="InterPro" id="IPR026906">
    <property type="entry name" value="LRR_5"/>
</dbReference>
<dbReference type="GO" id="GO:0003993">
    <property type="term" value="F:acid phosphatase activity"/>
    <property type="evidence" value="ECO:0007669"/>
    <property type="project" value="InterPro"/>
</dbReference>
<dbReference type="EMBL" id="QSEP01000089">
    <property type="protein sequence ID" value="RGZ80349.1"/>
    <property type="molecule type" value="Genomic_DNA"/>
</dbReference>
<dbReference type="InterPro" id="IPR008964">
    <property type="entry name" value="Invasin/intimin_cell_adhesion"/>
</dbReference>